<feature type="binding site" evidence="12">
    <location>
        <begin position="160"/>
        <end position="161"/>
    </location>
    <ligand>
        <name>S-adenosyl-L-methionine</name>
        <dbReference type="ChEBI" id="CHEBI:59789"/>
    </ligand>
</feature>
<feature type="active site" description="Proton acceptor" evidence="12">
    <location>
        <position position="93"/>
    </location>
</feature>
<gene>
    <name evidence="12" type="primary">rlmN</name>
    <name evidence="14" type="ordered locus">Mahau_0987</name>
</gene>
<dbReference type="GO" id="GO:0005737">
    <property type="term" value="C:cytoplasm"/>
    <property type="evidence" value="ECO:0007669"/>
    <property type="project" value="UniProtKB-SubCell"/>
</dbReference>
<dbReference type="OrthoDB" id="9793973at2"/>
<reference evidence="14 15" key="2">
    <citation type="journal article" date="2011" name="Stand. Genomic Sci.">
        <title>Complete genome sequence of Mahella australiensis type strain (50-1 BON).</title>
        <authorList>
            <person name="Sikorski J."/>
            <person name="Teshima H."/>
            <person name="Nolan M."/>
            <person name="Lucas S."/>
            <person name="Hammon N."/>
            <person name="Deshpande S."/>
            <person name="Cheng J.F."/>
            <person name="Pitluck S."/>
            <person name="Liolios K."/>
            <person name="Pagani I."/>
            <person name="Ivanova N."/>
            <person name="Huntemann M."/>
            <person name="Mavromatis K."/>
            <person name="Ovchinikova G."/>
            <person name="Pati A."/>
            <person name="Tapia R."/>
            <person name="Han C."/>
            <person name="Goodwin L."/>
            <person name="Chen A."/>
            <person name="Palaniappan K."/>
            <person name="Land M."/>
            <person name="Hauser L."/>
            <person name="Ngatchou-Djao O.D."/>
            <person name="Rohde M."/>
            <person name="Pukall R."/>
            <person name="Spring S."/>
            <person name="Abt B."/>
            <person name="Goker M."/>
            <person name="Detter J.C."/>
            <person name="Woyke T."/>
            <person name="Bristow J."/>
            <person name="Markowitz V."/>
            <person name="Hugenholtz P."/>
            <person name="Eisen J.A."/>
            <person name="Kyrpides N.C."/>
            <person name="Klenk H.P."/>
            <person name="Lapidus A."/>
        </authorList>
    </citation>
    <scope>NUCLEOTIDE SEQUENCE [LARGE SCALE GENOMIC DNA]</scope>
    <source>
        <strain evidence="15">DSM 15567 / CIP 107919 / 50-1 BON</strain>
    </source>
</reference>
<dbReference type="AlphaFoldDB" id="F4A2D8"/>
<dbReference type="CDD" id="cd01335">
    <property type="entry name" value="Radical_SAM"/>
    <property type="match status" value="1"/>
</dbReference>
<evidence type="ECO:0000256" key="11">
    <source>
        <dbReference type="ARBA" id="ARBA00023014"/>
    </source>
</evidence>
<evidence type="ECO:0000259" key="13">
    <source>
        <dbReference type="PROSITE" id="PS51918"/>
    </source>
</evidence>
<dbReference type="EC" id="2.1.1.192" evidence="12"/>
<dbReference type="Gene3D" id="3.20.20.70">
    <property type="entry name" value="Aldolase class I"/>
    <property type="match status" value="1"/>
</dbReference>
<comment type="miscellaneous">
    <text evidence="12">Reaction proceeds by a ping-pong mechanism involving intermediate methylation of a conserved cysteine residue.</text>
</comment>
<comment type="subcellular location">
    <subcellularLocation>
        <location evidence="1 12">Cytoplasm</location>
    </subcellularLocation>
</comment>
<evidence type="ECO:0000256" key="12">
    <source>
        <dbReference type="HAMAP-Rule" id="MF_01849"/>
    </source>
</evidence>
<keyword evidence="11 12" id="KW-0411">Iron-sulfur</keyword>
<keyword evidence="15" id="KW-1185">Reference proteome</keyword>
<dbReference type="SUPFAM" id="SSF102114">
    <property type="entry name" value="Radical SAM enzymes"/>
    <property type="match status" value="1"/>
</dbReference>
<proteinExistence type="inferred from homology"/>
<dbReference type="PANTHER" id="PTHR30544">
    <property type="entry name" value="23S RRNA METHYLTRANSFERASE"/>
    <property type="match status" value="1"/>
</dbReference>
<reference evidence="15" key="1">
    <citation type="submission" date="2010-11" db="EMBL/GenBank/DDBJ databases">
        <title>The complete genome of Mahella australiensis DSM 15567.</title>
        <authorList>
            <consortium name="US DOE Joint Genome Institute (JGI-PGF)"/>
            <person name="Lucas S."/>
            <person name="Copeland A."/>
            <person name="Lapidus A."/>
            <person name="Bruce D."/>
            <person name="Goodwin L."/>
            <person name="Pitluck S."/>
            <person name="Kyrpides N."/>
            <person name="Mavromatis K."/>
            <person name="Pagani I."/>
            <person name="Ivanova N."/>
            <person name="Teshima H."/>
            <person name="Brettin T."/>
            <person name="Detter J.C."/>
            <person name="Han C."/>
            <person name="Tapia R."/>
            <person name="Land M."/>
            <person name="Hauser L."/>
            <person name="Markowitz V."/>
            <person name="Cheng J.-F."/>
            <person name="Hugenholtz P."/>
            <person name="Woyke T."/>
            <person name="Wu D."/>
            <person name="Spring S."/>
            <person name="Pukall R."/>
            <person name="Steenblock K."/>
            <person name="Schneider S."/>
            <person name="Klenk H.-P."/>
            <person name="Eisen J.A."/>
        </authorList>
    </citation>
    <scope>NUCLEOTIDE SEQUENCE [LARGE SCALE GENOMIC DNA]</scope>
    <source>
        <strain evidence="15">DSM 15567 / CIP 107919 / 50-1 BON</strain>
    </source>
</reference>
<keyword evidence="2 12" id="KW-0004">4Fe-4S</keyword>
<comment type="similarity">
    <text evidence="12">Belongs to the radical SAM superfamily. RlmN family.</text>
</comment>
<dbReference type="PANTHER" id="PTHR30544:SF5">
    <property type="entry name" value="RADICAL SAM CORE DOMAIN-CONTAINING PROTEIN"/>
    <property type="match status" value="1"/>
</dbReference>
<keyword evidence="7 12" id="KW-0949">S-adenosyl-L-methionine</keyword>
<feature type="binding site" evidence="12">
    <location>
        <begin position="215"/>
        <end position="217"/>
    </location>
    <ligand>
        <name>S-adenosyl-L-methionine</name>
        <dbReference type="ChEBI" id="CHEBI:59789"/>
    </ligand>
</feature>
<dbReference type="EMBL" id="CP002360">
    <property type="protein sequence ID" value="AEE96185.1"/>
    <property type="molecule type" value="Genomic_DNA"/>
</dbReference>
<comment type="caution">
    <text evidence="12">Lacks conserved residue(s) required for the propagation of feature annotation.</text>
</comment>
<dbReference type="GO" id="GO:0030488">
    <property type="term" value="P:tRNA methylation"/>
    <property type="evidence" value="ECO:0007669"/>
    <property type="project" value="UniProtKB-UniRule"/>
</dbReference>
<dbReference type="HOGENOM" id="CLU_029101_0_1_9"/>
<dbReference type="InterPro" id="IPR027492">
    <property type="entry name" value="RNA_MTrfase_RlmN"/>
</dbReference>
<feature type="binding site" evidence="12">
    <location>
        <position position="113"/>
    </location>
    <ligand>
        <name>[4Fe-4S] cluster</name>
        <dbReference type="ChEBI" id="CHEBI:49883"/>
        <note>4Fe-4S-S-AdoMet</note>
    </ligand>
</feature>
<comment type="catalytic activity">
    <reaction evidence="12">
        <text>adenosine(37) in tRNA + 2 reduced [2Fe-2S]-[ferredoxin] + 2 S-adenosyl-L-methionine = 2-methyladenosine(37) in tRNA + 5'-deoxyadenosine + L-methionine + 2 oxidized [2Fe-2S]-[ferredoxin] + S-adenosyl-L-homocysteine</text>
        <dbReference type="Rhea" id="RHEA:43332"/>
        <dbReference type="Rhea" id="RHEA-COMP:10000"/>
        <dbReference type="Rhea" id="RHEA-COMP:10001"/>
        <dbReference type="Rhea" id="RHEA-COMP:10162"/>
        <dbReference type="Rhea" id="RHEA-COMP:10485"/>
        <dbReference type="ChEBI" id="CHEBI:17319"/>
        <dbReference type="ChEBI" id="CHEBI:33737"/>
        <dbReference type="ChEBI" id="CHEBI:33738"/>
        <dbReference type="ChEBI" id="CHEBI:57844"/>
        <dbReference type="ChEBI" id="CHEBI:57856"/>
        <dbReference type="ChEBI" id="CHEBI:59789"/>
        <dbReference type="ChEBI" id="CHEBI:74411"/>
        <dbReference type="ChEBI" id="CHEBI:74497"/>
        <dbReference type="EC" id="2.1.1.192"/>
    </reaction>
</comment>
<dbReference type="SFLD" id="SFLDG01062">
    <property type="entry name" value="methyltransferase_(Class_A)"/>
    <property type="match status" value="1"/>
</dbReference>
<dbReference type="PIRSF" id="PIRSF006004">
    <property type="entry name" value="CHP00048"/>
    <property type="match status" value="1"/>
</dbReference>
<name>F4A2D8_MAHA5</name>
<dbReference type="InterPro" id="IPR007197">
    <property type="entry name" value="rSAM"/>
</dbReference>
<dbReference type="GO" id="GO:0046872">
    <property type="term" value="F:metal ion binding"/>
    <property type="evidence" value="ECO:0007669"/>
    <property type="project" value="UniProtKB-KW"/>
</dbReference>
<evidence type="ECO:0000256" key="2">
    <source>
        <dbReference type="ARBA" id="ARBA00022485"/>
    </source>
</evidence>
<comment type="catalytic activity">
    <reaction evidence="12">
        <text>adenosine(2503) in 23S rRNA + 2 reduced [2Fe-2S]-[ferredoxin] + 2 S-adenosyl-L-methionine = 2-methyladenosine(2503) in 23S rRNA + 5'-deoxyadenosine + L-methionine + 2 oxidized [2Fe-2S]-[ferredoxin] + S-adenosyl-L-homocysteine</text>
        <dbReference type="Rhea" id="RHEA:42916"/>
        <dbReference type="Rhea" id="RHEA-COMP:10000"/>
        <dbReference type="Rhea" id="RHEA-COMP:10001"/>
        <dbReference type="Rhea" id="RHEA-COMP:10152"/>
        <dbReference type="Rhea" id="RHEA-COMP:10282"/>
        <dbReference type="ChEBI" id="CHEBI:17319"/>
        <dbReference type="ChEBI" id="CHEBI:33737"/>
        <dbReference type="ChEBI" id="CHEBI:33738"/>
        <dbReference type="ChEBI" id="CHEBI:57844"/>
        <dbReference type="ChEBI" id="CHEBI:57856"/>
        <dbReference type="ChEBI" id="CHEBI:59789"/>
        <dbReference type="ChEBI" id="CHEBI:74411"/>
        <dbReference type="ChEBI" id="CHEBI:74497"/>
        <dbReference type="EC" id="2.1.1.192"/>
    </reaction>
</comment>
<dbReference type="InterPro" id="IPR013785">
    <property type="entry name" value="Aldolase_TIM"/>
</dbReference>
<dbReference type="GO" id="GO:0002935">
    <property type="term" value="F:tRNA (adenine(37)-C2)-methyltransferase activity"/>
    <property type="evidence" value="ECO:0007669"/>
    <property type="project" value="UniProtKB-UniRule"/>
</dbReference>
<feature type="binding site" evidence="12">
    <location>
        <position position="291"/>
    </location>
    <ligand>
        <name>S-adenosyl-L-methionine</name>
        <dbReference type="ChEBI" id="CHEBI:59789"/>
    </ligand>
</feature>
<dbReference type="RefSeq" id="WP_013780615.1">
    <property type="nucleotide sequence ID" value="NC_015520.1"/>
</dbReference>
<keyword evidence="10 12" id="KW-0408">Iron</keyword>
<dbReference type="Pfam" id="PF04055">
    <property type="entry name" value="Radical_SAM"/>
    <property type="match status" value="1"/>
</dbReference>
<comment type="cofactor">
    <cofactor evidence="12">
        <name>[4Fe-4S] cluster</name>
        <dbReference type="ChEBI" id="CHEBI:49883"/>
    </cofactor>
    <text evidence="12">Binds 1 [4Fe-4S] cluster. The cluster is coordinated with 3 cysteines and an exchangeable S-adenosyl-L-methionine.</text>
</comment>
<keyword evidence="8 12" id="KW-0819">tRNA processing</keyword>
<dbReference type="SFLD" id="SFLDF00275">
    <property type="entry name" value="adenosine_C2_methyltransferase"/>
    <property type="match status" value="1"/>
</dbReference>
<evidence type="ECO:0000256" key="10">
    <source>
        <dbReference type="ARBA" id="ARBA00023004"/>
    </source>
</evidence>
<feature type="active site" description="S-methylcysteine intermediate" evidence="12">
    <location>
        <position position="334"/>
    </location>
</feature>
<dbReference type="eggNOG" id="COG0820">
    <property type="taxonomic scope" value="Bacteria"/>
</dbReference>
<comment type="function">
    <text evidence="12">Specifically methylates position 2 of adenine 2503 in 23S rRNA and position 2 of adenine 37 in tRNAs.</text>
</comment>
<keyword evidence="4 12" id="KW-0698">rRNA processing</keyword>
<dbReference type="Gene3D" id="1.10.150.530">
    <property type="match status" value="1"/>
</dbReference>
<evidence type="ECO:0000256" key="8">
    <source>
        <dbReference type="ARBA" id="ARBA00022694"/>
    </source>
</evidence>
<dbReference type="STRING" id="697281.Mahau_0987"/>
<keyword evidence="5 12" id="KW-0489">Methyltransferase</keyword>
<evidence type="ECO:0000313" key="14">
    <source>
        <dbReference type="EMBL" id="AEE96185.1"/>
    </source>
</evidence>
<dbReference type="GO" id="GO:0051539">
    <property type="term" value="F:4 iron, 4 sulfur cluster binding"/>
    <property type="evidence" value="ECO:0007669"/>
    <property type="project" value="UniProtKB-UniRule"/>
</dbReference>
<evidence type="ECO:0000256" key="6">
    <source>
        <dbReference type="ARBA" id="ARBA00022679"/>
    </source>
</evidence>
<evidence type="ECO:0000256" key="3">
    <source>
        <dbReference type="ARBA" id="ARBA00022490"/>
    </source>
</evidence>
<keyword evidence="9 12" id="KW-0479">Metal-binding</keyword>
<dbReference type="Pfam" id="PF21016">
    <property type="entry name" value="RlmN_N"/>
    <property type="match status" value="1"/>
</dbReference>
<dbReference type="GO" id="GO:0070040">
    <property type="term" value="F:rRNA (adenine(2503)-C2-)-methyltransferase activity"/>
    <property type="evidence" value="ECO:0007669"/>
    <property type="project" value="UniProtKB-UniRule"/>
</dbReference>
<dbReference type="InterPro" id="IPR040072">
    <property type="entry name" value="Methyltransferase_A"/>
</dbReference>
<evidence type="ECO:0000256" key="1">
    <source>
        <dbReference type="ARBA" id="ARBA00004496"/>
    </source>
</evidence>
<evidence type="ECO:0000313" key="15">
    <source>
        <dbReference type="Proteomes" id="UP000008457"/>
    </source>
</evidence>
<accession>F4A2D8</accession>
<dbReference type="FunFam" id="3.20.20.70:FF:000014">
    <property type="entry name" value="Probable dual-specificity RNA methyltransferase RlmN"/>
    <property type="match status" value="1"/>
</dbReference>
<dbReference type="NCBIfam" id="TIGR00048">
    <property type="entry name" value="rRNA_mod_RlmN"/>
    <property type="match status" value="1"/>
</dbReference>
<feature type="binding site" evidence="12">
    <location>
        <position position="192"/>
    </location>
    <ligand>
        <name>S-adenosyl-L-methionine</name>
        <dbReference type="ChEBI" id="CHEBI:59789"/>
    </ligand>
</feature>
<evidence type="ECO:0000256" key="7">
    <source>
        <dbReference type="ARBA" id="ARBA00022691"/>
    </source>
</evidence>
<dbReference type="HAMAP" id="MF_01849">
    <property type="entry name" value="RNA_methyltr_RlmN"/>
    <property type="match status" value="1"/>
</dbReference>
<protein>
    <recommendedName>
        <fullName evidence="12">Probable dual-specificity RNA methyltransferase RlmN</fullName>
        <ecNumber evidence="12">2.1.1.192</ecNumber>
    </recommendedName>
    <alternativeName>
        <fullName evidence="12">23S rRNA (adenine(2503)-C(2))-methyltransferase</fullName>
    </alternativeName>
    <alternativeName>
        <fullName evidence="12">23S rRNA m2A2503 methyltransferase</fullName>
    </alternativeName>
    <alternativeName>
        <fullName evidence="12">Ribosomal RNA large subunit methyltransferase N</fullName>
    </alternativeName>
    <alternativeName>
        <fullName evidence="12">tRNA (adenine(37)-C(2))-methyltransferase</fullName>
    </alternativeName>
    <alternativeName>
        <fullName evidence="12">tRNA m2A37 methyltransferase</fullName>
    </alternativeName>
</protein>
<keyword evidence="6 12" id="KW-0808">Transferase</keyword>
<keyword evidence="3 12" id="KW-0963">Cytoplasm</keyword>
<evidence type="ECO:0000256" key="9">
    <source>
        <dbReference type="ARBA" id="ARBA00022723"/>
    </source>
</evidence>
<sequence>MEQPIALKDMSMDDMSKLVQQLGQPAYRAQQIFSWVYKGVDDIDEMSDLPADFRKRLKERCYTDSCRIYKRQQSEDGSAIKYLFLLKDGNIIESVLMLYEYGNSVCVSSQVGCRMGCAFCASTIKGIKRNLTKGEMVDQILRIQQDVGRKISHVVLMGSGEPLDNYEQSIAFMRLLHEPKGLNISYRNMTLSTCGLVPRIYDLAKEGMPITLAVSLHAPNDDIRRQLIPMSKVYSIDDIIKACNYYIEKTGRRVTFEYIMLKDINDRVEHAYMLADVLKGMICHVNLIPFNNVEGCEFQPSSQKQIEHFYGILNKKGIPVSIRRRLGTDIDAACGQLRRRFVDE</sequence>
<dbReference type="Proteomes" id="UP000008457">
    <property type="component" value="Chromosome"/>
</dbReference>
<feature type="binding site" evidence="12">
    <location>
        <position position="120"/>
    </location>
    <ligand>
        <name>[4Fe-4S] cluster</name>
        <dbReference type="ChEBI" id="CHEBI:49883"/>
        <note>4Fe-4S-S-AdoMet</note>
    </ligand>
</feature>
<dbReference type="GO" id="GO:0019843">
    <property type="term" value="F:rRNA binding"/>
    <property type="evidence" value="ECO:0007669"/>
    <property type="project" value="UniProtKB-UniRule"/>
</dbReference>
<evidence type="ECO:0000256" key="5">
    <source>
        <dbReference type="ARBA" id="ARBA00022603"/>
    </source>
</evidence>
<feature type="domain" description="Radical SAM core" evidence="13">
    <location>
        <begin position="99"/>
        <end position="329"/>
    </location>
</feature>
<dbReference type="GO" id="GO:0000049">
    <property type="term" value="F:tRNA binding"/>
    <property type="evidence" value="ECO:0007669"/>
    <property type="project" value="UniProtKB-UniRule"/>
</dbReference>
<dbReference type="GO" id="GO:0070475">
    <property type="term" value="P:rRNA base methylation"/>
    <property type="evidence" value="ECO:0007669"/>
    <property type="project" value="UniProtKB-UniRule"/>
</dbReference>
<dbReference type="KEGG" id="mas:Mahau_0987"/>
<dbReference type="InterPro" id="IPR058240">
    <property type="entry name" value="rSAM_sf"/>
</dbReference>
<dbReference type="InterPro" id="IPR048641">
    <property type="entry name" value="RlmN_N"/>
</dbReference>
<dbReference type="SFLD" id="SFLDS00029">
    <property type="entry name" value="Radical_SAM"/>
    <property type="match status" value="1"/>
</dbReference>
<dbReference type="InterPro" id="IPR004383">
    <property type="entry name" value="rRNA_lsu_MTrfase_RlmN/Cfr"/>
</dbReference>
<organism evidence="14 15">
    <name type="scientific">Mahella australiensis (strain DSM 15567 / CIP 107919 / 50-1 BON)</name>
    <dbReference type="NCBI Taxonomy" id="697281"/>
    <lineage>
        <taxon>Bacteria</taxon>
        <taxon>Bacillati</taxon>
        <taxon>Bacillota</taxon>
        <taxon>Clostridia</taxon>
        <taxon>Thermoanaerobacterales</taxon>
        <taxon>Thermoanaerobacterales Family IV. Incertae Sedis</taxon>
        <taxon>Mahella</taxon>
    </lineage>
</organism>
<feature type="binding site" evidence="12">
    <location>
        <position position="117"/>
    </location>
    <ligand>
        <name>[4Fe-4S] cluster</name>
        <dbReference type="ChEBI" id="CHEBI:49883"/>
        <note>4Fe-4S-S-AdoMet</note>
    </ligand>
</feature>
<evidence type="ECO:0000256" key="4">
    <source>
        <dbReference type="ARBA" id="ARBA00022552"/>
    </source>
</evidence>
<keyword evidence="12" id="KW-1015">Disulfide bond</keyword>
<dbReference type="PROSITE" id="PS51918">
    <property type="entry name" value="RADICAL_SAM"/>
    <property type="match status" value="1"/>
</dbReference>